<name>A0ABR4HC05_9EURO</name>
<gene>
    <name evidence="2" type="ORF">BJX63DRAFT_432291</name>
</gene>
<evidence type="ECO:0000259" key="1">
    <source>
        <dbReference type="Pfam" id="PF01370"/>
    </source>
</evidence>
<dbReference type="Proteomes" id="UP001610334">
    <property type="component" value="Unassembled WGS sequence"/>
</dbReference>
<accession>A0ABR4HC05</accession>
<protein>
    <recommendedName>
        <fullName evidence="1">NAD-dependent epimerase/dehydratase domain-containing protein</fullName>
    </recommendedName>
</protein>
<dbReference type="Gene3D" id="3.40.50.720">
    <property type="entry name" value="NAD(P)-binding Rossmann-like Domain"/>
    <property type="match status" value="1"/>
</dbReference>
<dbReference type="Pfam" id="PF01370">
    <property type="entry name" value="Epimerase"/>
    <property type="match status" value="1"/>
</dbReference>
<sequence length="351" mass="38494">MAPSILITGATGYIGGSLLRSLLSANVPPSSICTIVRSSAQAESLKPLKVKTVQASLTDEDAIRSVVLDNAVDIVIHTVSAVDYTLAAPLLKALKARKEQTKQAMHFIHTSGISAFADKTGWPHGVAEETDDLFELQKNAPISYPVREADVAIHKMADEYGIAIYTVVPPLVYGKGSGTGNRISVQIPTVIRAAIANKQVYHFSENSEWPAVHISDLVDYYTRLIQGIIEQRSIPSGKCGYYLVSAHRLNWHDLLSTLAKELFTRNLVSNASVTVWPSEEIKTKSLGLPSPYSDIGWNSNAYVLSKRDKELGWQPKWDNQRFLREIGEEVETVLEAGADVKDLANLLPNQS</sequence>
<reference evidence="2 3" key="1">
    <citation type="submission" date="2024-07" db="EMBL/GenBank/DDBJ databases">
        <title>Section-level genome sequencing and comparative genomics of Aspergillus sections Usti and Cavernicolus.</title>
        <authorList>
            <consortium name="Lawrence Berkeley National Laboratory"/>
            <person name="Nybo J.L."/>
            <person name="Vesth T.C."/>
            <person name="Theobald S."/>
            <person name="Frisvad J.C."/>
            <person name="Larsen T.O."/>
            <person name="Kjaerboelling I."/>
            <person name="Rothschild-Mancinelli K."/>
            <person name="Lyhne E.K."/>
            <person name="Kogle M.E."/>
            <person name="Barry K."/>
            <person name="Clum A."/>
            <person name="Na H."/>
            <person name="Ledsgaard L."/>
            <person name="Lin J."/>
            <person name="Lipzen A."/>
            <person name="Kuo A."/>
            <person name="Riley R."/>
            <person name="Mondo S."/>
            <person name="Labutti K."/>
            <person name="Haridas S."/>
            <person name="Pangalinan J."/>
            <person name="Salamov A.A."/>
            <person name="Simmons B.A."/>
            <person name="Magnuson J.K."/>
            <person name="Chen J."/>
            <person name="Drula E."/>
            <person name="Henrissat B."/>
            <person name="Wiebenga A."/>
            <person name="Lubbers R.J."/>
            <person name="Gomes A.C."/>
            <person name="Makela M.R."/>
            <person name="Stajich J."/>
            <person name="Grigoriev I.V."/>
            <person name="Mortensen U.H."/>
            <person name="De Vries R.P."/>
            <person name="Baker S.E."/>
            <person name="Andersen M.R."/>
        </authorList>
    </citation>
    <scope>NUCLEOTIDE SEQUENCE [LARGE SCALE GENOMIC DNA]</scope>
    <source>
        <strain evidence="2 3">CBS 588.65</strain>
    </source>
</reference>
<evidence type="ECO:0000313" key="2">
    <source>
        <dbReference type="EMBL" id="KAL2813003.1"/>
    </source>
</evidence>
<dbReference type="InterPro" id="IPR036291">
    <property type="entry name" value="NAD(P)-bd_dom_sf"/>
</dbReference>
<dbReference type="PANTHER" id="PTHR48079:SF6">
    <property type="entry name" value="NAD(P)-BINDING DOMAIN-CONTAINING PROTEIN-RELATED"/>
    <property type="match status" value="1"/>
</dbReference>
<comment type="caution">
    <text evidence="2">The sequence shown here is derived from an EMBL/GenBank/DDBJ whole genome shotgun (WGS) entry which is preliminary data.</text>
</comment>
<dbReference type="InterPro" id="IPR001509">
    <property type="entry name" value="Epimerase_deHydtase"/>
</dbReference>
<dbReference type="PANTHER" id="PTHR48079">
    <property type="entry name" value="PROTEIN YEEZ"/>
    <property type="match status" value="1"/>
</dbReference>
<dbReference type="EMBL" id="JBFXLT010000043">
    <property type="protein sequence ID" value="KAL2813003.1"/>
    <property type="molecule type" value="Genomic_DNA"/>
</dbReference>
<dbReference type="SUPFAM" id="SSF51735">
    <property type="entry name" value="NAD(P)-binding Rossmann-fold domains"/>
    <property type="match status" value="1"/>
</dbReference>
<proteinExistence type="predicted"/>
<feature type="domain" description="NAD-dependent epimerase/dehydratase" evidence="1">
    <location>
        <begin position="5"/>
        <end position="226"/>
    </location>
</feature>
<organism evidence="2 3">
    <name type="scientific">Aspergillus granulosus</name>
    <dbReference type="NCBI Taxonomy" id="176169"/>
    <lineage>
        <taxon>Eukaryota</taxon>
        <taxon>Fungi</taxon>
        <taxon>Dikarya</taxon>
        <taxon>Ascomycota</taxon>
        <taxon>Pezizomycotina</taxon>
        <taxon>Eurotiomycetes</taxon>
        <taxon>Eurotiomycetidae</taxon>
        <taxon>Eurotiales</taxon>
        <taxon>Aspergillaceae</taxon>
        <taxon>Aspergillus</taxon>
        <taxon>Aspergillus subgen. Nidulantes</taxon>
    </lineage>
</organism>
<dbReference type="InterPro" id="IPR051783">
    <property type="entry name" value="NAD(P)-dependent_oxidoreduct"/>
</dbReference>
<keyword evidence="3" id="KW-1185">Reference proteome</keyword>
<evidence type="ECO:0000313" key="3">
    <source>
        <dbReference type="Proteomes" id="UP001610334"/>
    </source>
</evidence>